<dbReference type="AlphaFoldDB" id="A0A835JZC8"/>
<organism evidence="2 3">
    <name type="scientific">Salix dunnii</name>
    <dbReference type="NCBI Taxonomy" id="1413687"/>
    <lineage>
        <taxon>Eukaryota</taxon>
        <taxon>Viridiplantae</taxon>
        <taxon>Streptophyta</taxon>
        <taxon>Embryophyta</taxon>
        <taxon>Tracheophyta</taxon>
        <taxon>Spermatophyta</taxon>
        <taxon>Magnoliopsida</taxon>
        <taxon>eudicotyledons</taxon>
        <taxon>Gunneridae</taxon>
        <taxon>Pentapetalae</taxon>
        <taxon>rosids</taxon>
        <taxon>fabids</taxon>
        <taxon>Malpighiales</taxon>
        <taxon>Salicaceae</taxon>
        <taxon>Saliceae</taxon>
        <taxon>Salix</taxon>
    </lineage>
</organism>
<dbReference type="Proteomes" id="UP000657918">
    <property type="component" value="Chromosome 8"/>
</dbReference>
<evidence type="ECO:0000313" key="3">
    <source>
        <dbReference type="Proteomes" id="UP000657918"/>
    </source>
</evidence>
<protein>
    <submittedName>
        <fullName evidence="2">Uncharacterized protein</fullName>
    </submittedName>
</protein>
<reference evidence="2 3" key="1">
    <citation type="submission" date="2020-10" db="EMBL/GenBank/DDBJ databases">
        <title>Plant Genome Project.</title>
        <authorList>
            <person name="Zhang R.-G."/>
        </authorList>
    </citation>
    <scope>NUCLEOTIDE SEQUENCE [LARGE SCALE GENOMIC DNA]</scope>
    <source>
        <strain evidence="2">FAFU-HL-1</strain>
        <tissue evidence="2">Leaf</tissue>
    </source>
</reference>
<dbReference type="EMBL" id="JADGMS010000008">
    <property type="protein sequence ID" value="KAF9676514.1"/>
    <property type="molecule type" value="Genomic_DNA"/>
</dbReference>
<name>A0A835JZC8_9ROSI</name>
<feature type="region of interest" description="Disordered" evidence="1">
    <location>
        <begin position="1"/>
        <end position="28"/>
    </location>
</feature>
<evidence type="ECO:0000313" key="2">
    <source>
        <dbReference type="EMBL" id="KAF9676514.1"/>
    </source>
</evidence>
<proteinExistence type="predicted"/>
<gene>
    <name evidence="2" type="ORF">SADUNF_Sadunf08G0009800</name>
</gene>
<feature type="compositionally biased region" description="Basic and acidic residues" evidence="1">
    <location>
        <begin position="1"/>
        <end position="19"/>
    </location>
</feature>
<comment type="caution">
    <text evidence="2">The sequence shown here is derived from an EMBL/GenBank/DDBJ whole genome shotgun (WGS) entry which is preliminary data.</text>
</comment>
<keyword evidence="3" id="KW-1185">Reference proteome</keyword>
<evidence type="ECO:0000256" key="1">
    <source>
        <dbReference type="SAM" id="MobiDB-lite"/>
    </source>
</evidence>
<sequence length="67" mass="7716">MLTEKRREKQQVDRRDRACNELAGDEDEEADNAAVVFPKLIIITLHVSHHCLCCARHEMPSIFSHSN</sequence>
<accession>A0A835JZC8</accession>